<feature type="domain" description="C-type lectin" evidence="4">
    <location>
        <begin position="1457"/>
        <end position="1570"/>
    </location>
</feature>
<evidence type="ECO:0000256" key="1">
    <source>
        <dbReference type="ARBA" id="ARBA00023157"/>
    </source>
</evidence>
<dbReference type="PANTHER" id="PTHR22803">
    <property type="entry name" value="MANNOSE, PHOSPHOLIPASE, LECTIN RECEPTOR RELATED"/>
    <property type="match status" value="1"/>
</dbReference>
<dbReference type="CDD" id="cd00037">
    <property type="entry name" value="CLECT"/>
    <property type="match status" value="9"/>
</dbReference>
<protein>
    <submittedName>
        <fullName evidence="5">Macrophage mannose receptor 1like [Gallus gallus]</fullName>
    </submittedName>
</protein>
<dbReference type="Gene3D" id="3.10.100.10">
    <property type="entry name" value="Mannose-Binding Protein A, subunit A"/>
    <property type="match status" value="11"/>
</dbReference>
<proteinExistence type="predicted"/>
<dbReference type="InterPro" id="IPR016186">
    <property type="entry name" value="C-type_lectin-like/link_sf"/>
</dbReference>
<feature type="region of interest" description="Disordered" evidence="2">
    <location>
        <begin position="1729"/>
        <end position="1751"/>
    </location>
</feature>
<keyword evidence="1" id="KW-1015">Disulfide bond</keyword>
<feature type="transmembrane region" description="Helical" evidence="3">
    <location>
        <begin position="1756"/>
        <end position="1778"/>
    </location>
</feature>
<evidence type="ECO:0000256" key="2">
    <source>
        <dbReference type="SAM" id="MobiDB-lite"/>
    </source>
</evidence>
<dbReference type="InterPro" id="IPR016187">
    <property type="entry name" value="CTDL_fold"/>
</dbReference>
<feature type="domain" description="C-type lectin" evidence="4">
    <location>
        <begin position="999"/>
        <end position="1116"/>
    </location>
</feature>
<feature type="domain" description="C-type lectin" evidence="4">
    <location>
        <begin position="1599"/>
        <end position="1706"/>
    </location>
</feature>
<accession>A0A0K2URX0</accession>
<evidence type="ECO:0000256" key="3">
    <source>
        <dbReference type="SAM" id="Phobius"/>
    </source>
</evidence>
<dbReference type="EMBL" id="HACA01023439">
    <property type="protein sequence ID" value="CDW40800.1"/>
    <property type="molecule type" value="Transcribed_RNA"/>
</dbReference>
<dbReference type="InterPro" id="IPR018378">
    <property type="entry name" value="C-type_lectin_CS"/>
</dbReference>
<feature type="compositionally biased region" description="Polar residues" evidence="2">
    <location>
        <begin position="1737"/>
        <end position="1751"/>
    </location>
</feature>
<feature type="domain" description="C-type lectin" evidence="4">
    <location>
        <begin position="575"/>
        <end position="690"/>
    </location>
</feature>
<feature type="domain" description="C-type lectin" evidence="4">
    <location>
        <begin position="445"/>
        <end position="562"/>
    </location>
</feature>
<organism evidence="5">
    <name type="scientific">Lepeophtheirus salmonis</name>
    <name type="common">Salmon louse</name>
    <name type="synonym">Caligus salmonis</name>
    <dbReference type="NCBI Taxonomy" id="72036"/>
    <lineage>
        <taxon>Eukaryota</taxon>
        <taxon>Metazoa</taxon>
        <taxon>Ecdysozoa</taxon>
        <taxon>Arthropoda</taxon>
        <taxon>Crustacea</taxon>
        <taxon>Multicrustacea</taxon>
        <taxon>Hexanauplia</taxon>
        <taxon>Copepoda</taxon>
        <taxon>Siphonostomatoida</taxon>
        <taxon>Caligidae</taxon>
        <taxon>Lepeophtheirus</taxon>
    </lineage>
</organism>
<dbReference type="SUPFAM" id="SSF56436">
    <property type="entry name" value="C-type lectin-like"/>
    <property type="match status" value="12"/>
</dbReference>
<dbReference type="InterPro" id="IPR001304">
    <property type="entry name" value="C-type_lectin-like"/>
</dbReference>
<dbReference type="PROSITE" id="PS00615">
    <property type="entry name" value="C_TYPE_LECTIN_1"/>
    <property type="match status" value="3"/>
</dbReference>
<dbReference type="OrthoDB" id="6381385at2759"/>
<feature type="domain" description="C-type lectin" evidence="4">
    <location>
        <begin position="300"/>
        <end position="420"/>
    </location>
</feature>
<feature type="domain" description="C-type lectin" evidence="4">
    <location>
        <begin position="155"/>
        <end position="276"/>
    </location>
</feature>
<dbReference type="InterPro" id="IPR050111">
    <property type="entry name" value="C-type_lectin/snaclec_domain"/>
</dbReference>
<dbReference type="SMART" id="SM00034">
    <property type="entry name" value="CLECT"/>
    <property type="match status" value="11"/>
</dbReference>
<feature type="domain" description="C-type lectin" evidence="4">
    <location>
        <begin position="1154"/>
        <end position="1277"/>
    </location>
</feature>
<evidence type="ECO:0000313" key="5">
    <source>
        <dbReference type="EMBL" id="CDW40800.1"/>
    </source>
</evidence>
<feature type="domain" description="C-type lectin" evidence="4">
    <location>
        <begin position="845"/>
        <end position="965"/>
    </location>
</feature>
<feature type="non-terminal residue" evidence="5">
    <location>
        <position position="1"/>
    </location>
</feature>
<keyword evidence="3" id="KW-1133">Transmembrane helix</keyword>
<dbReference type="PROSITE" id="PS50041">
    <property type="entry name" value="C_TYPE_LECTIN_2"/>
    <property type="match status" value="11"/>
</dbReference>
<dbReference type="Pfam" id="PF00059">
    <property type="entry name" value="Lectin_C"/>
    <property type="match status" value="11"/>
</dbReference>
<feature type="domain" description="C-type lectin" evidence="4">
    <location>
        <begin position="706"/>
        <end position="822"/>
    </location>
</feature>
<keyword evidence="5" id="KW-0675">Receptor</keyword>
<feature type="domain" description="C-type lectin" evidence="4">
    <location>
        <begin position="1305"/>
        <end position="1431"/>
    </location>
</feature>
<evidence type="ECO:0000259" key="4">
    <source>
        <dbReference type="PROSITE" id="PS50041"/>
    </source>
</evidence>
<keyword evidence="3" id="KW-0472">Membrane</keyword>
<keyword evidence="3" id="KW-0812">Transmembrane</keyword>
<name>A0A0K2URX0_LEPSM</name>
<sequence>KSLVLVYYGIISNMPMNWRFIFFILLYYFESTIGDECPKGWIKSRRNVCSFGLYNIAINYTSALRYCREIHNAGIGDFEDMDELEMMSLHIQTESFIRSSPWMNKVHDLRKVEEGKECTVLTKKGSLSRIDCSQKRGVICSKWNAECPSSDYVNIDNQCYTSIQNPKQYKDAMGFCTALYNGGTILPIIKTSTQNSLIAERFGSVRRWIGLRMRPDKGYFQWSDGSILEENDYSNWSGDGKPPNVEDYQNIVCIVMGEGGLWFIEPCDVEKEFLCQLNPYDTVPPNCKSNHDLKWIEDPHNGLCYTVMHSLLKGENAETSCRYLSIGSNTGTLVSIINPLQQRFFESHLPNDGYSGTYWVGLRNVEGTFTWLDGSPYGFMNWEDQPSYERNHECVNMVMRGGSGKWRTEDCEERLPYICQVKGFNYVDPPEPPSMNNCPIGWIRGGSQCFYTSEKKLKFEEANQFCISKNKESTLAILRDPKAIEEMKGTVHNHSYFIGLNDIKTEGNYVWLDGITDKKEEIPWAPHQPDDKNSSQNCIVMDSSVETWNDVSCNEENRFFCSMEYTVCPPHWTLYNNRCFYLSKESVQCEEGERQCKAESSQASLASIHSSHENDFLKHLNPITTIDIWIGLKKKSNEESFENWSDGTSIDFTNFSDRDASIDDDQCVRLNTNGYWFPEDANKNNFYSCSLEITHYMNCPWGWKKSRESCYFFMDEELTFQEALHKCDDIHGYLVTIPREEAQDFIYSEFKKTGLEAPWVGLSTSKTSNFFLWSDESPTTYTNWNTNFPKPLEGTSCVLMNFQNEGKWENVDCDHKLQAVCETPIQISDLPPSSDAGCTEDQMGYESFCYEIFKSKENYYNGKLHCTNLGGHFITIENEVIQNKLIPFISNSGSNFFIALKYVGGNWVWDYYETPLRDFAYWAPNEPNLEIDDPEGICVEMISRDHFLGKWKTVGCSRKNEVLCQFSRKGHTPKPPTTKETQQPTMDPSFKCPPSYQMIRNKCYKFFNKSYKNFEMARQDCGIYGGDLASFQSLEEEMEVNRYFVDFGLPKTFIGLAEISGLSGFRWLNSFITYGTYTNWGPFEPKCPNYDNNCVFIMNTQWSCGSCQLELNYFCQVNPSDQDFTSNTPSQTNPPQPQCSPGVDDGWFVIPHHDSNVCYKFSKEEKMNWYEAQKFCRRQGGDLVSLHQPSESEYLWIHYASSEYGKDDPWIGLSSIGHEGEGGLFGWSDGSILDYSNWKEGEPSDHMGMESCTHLYLLQDGLWNDDHCGKKKGYICKKFKFLHSTTEALPTTIPSGHCPEGDAEYEGHCYIIPKTGPLSWHEAHKQCMERNYDLLSIHSPQENAFVTSILLSEVQTENVWIGATDQHEYNVFTWSDESDLDITFWGQNQPQGMENNFNLKRNCVFIRVSNPHEIGTWANEDCFLKNMYICKSPVNPKIQTSNFKLPTCPERSDFVIFNKKCFKFFDTEMSWHSAQYVCNSHSAYLISIHDIQLNGFVTAFSEKDSWVGLSSSGSSHNYSLYWEDYSFYDYANFFEDEVIHPERSNCVQLEYMTGKWRVKDCGEMHSFVCQLRSHDGTVDPSSITNCPPFPDWKSTPFEHCYLFETGDAVSHERARLYCEDVGGTLAGIHSKEENQWLLDNIPQEQGTEGNWIGVYRVIDENGEIDQNVFHWSDREPYLGKYTNWAPNGLIEQGLFGVFLPLTGQWSLVPDMLHRKSFICSAKKVKPYHPHVNPTLDPPSTNSTESPKGNNSSSVGLIVRTFVAVLLAIIALSGIVYILEKKKIIRLISRVRKPTYKVRYPMSVSNVLHRGDPDL</sequence>
<reference evidence="5" key="1">
    <citation type="submission" date="2014-05" db="EMBL/GenBank/DDBJ databases">
        <authorList>
            <person name="Chronopoulou M."/>
        </authorList>
    </citation>
    <scope>NUCLEOTIDE SEQUENCE</scope>
    <source>
        <tissue evidence="5">Whole organism</tissue>
    </source>
</reference>